<dbReference type="InterPro" id="IPR001245">
    <property type="entry name" value="Ser-Thr/Tyr_kinase_cat_dom"/>
</dbReference>
<dbReference type="PANTHER" id="PTHR27007">
    <property type="match status" value="1"/>
</dbReference>
<dbReference type="InterPro" id="IPR000719">
    <property type="entry name" value="Prot_kinase_dom"/>
</dbReference>
<evidence type="ECO:0000256" key="11">
    <source>
        <dbReference type="ARBA" id="ARBA00022840"/>
    </source>
</evidence>
<dbReference type="CDD" id="cd06899">
    <property type="entry name" value="lectin_legume_LecRK_Arcelin_ConA"/>
    <property type="match status" value="1"/>
</dbReference>
<dbReference type="Gene3D" id="3.30.200.20">
    <property type="entry name" value="Phosphorylase Kinase, domain 1"/>
    <property type="match status" value="1"/>
</dbReference>
<keyword evidence="7 19" id="KW-0732">Signal</keyword>
<dbReference type="InterPro" id="IPR008271">
    <property type="entry name" value="Ser/Thr_kinase_AS"/>
</dbReference>
<keyword evidence="12 18" id="KW-1133">Transmembrane helix</keyword>
<feature type="region of interest" description="Disordered" evidence="17">
    <location>
        <begin position="729"/>
        <end position="755"/>
    </location>
</feature>
<accession>A0A125SL73</accession>
<evidence type="ECO:0000256" key="17">
    <source>
        <dbReference type="SAM" id="MobiDB-lite"/>
    </source>
</evidence>
<evidence type="ECO:0000256" key="7">
    <source>
        <dbReference type="ARBA" id="ARBA00022729"/>
    </source>
</evidence>
<feature type="transmembrane region" description="Helical" evidence="18">
    <location>
        <begin position="326"/>
        <end position="347"/>
    </location>
</feature>
<keyword evidence="5" id="KW-0808">Transferase</keyword>
<comment type="similarity">
    <text evidence="3">In the C-terminal section; belongs to the protein kinase superfamily. Ser/Thr protein kinase family.</text>
</comment>
<evidence type="ECO:0000256" key="6">
    <source>
        <dbReference type="ARBA" id="ARBA00022692"/>
    </source>
</evidence>
<dbReference type="AlphaFoldDB" id="A0A125SL73"/>
<dbReference type="InterPro" id="IPR050528">
    <property type="entry name" value="L-type_Lectin-RKs"/>
</dbReference>
<dbReference type="InterPro" id="IPR001220">
    <property type="entry name" value="Legume_lectin_dom"/>
</dbReference>
<dbReference type="PROSITE" id="PS50011">
    <property type="entry name" value="PROTEIN_KINASE_DOM"/>
    <property type="match status" value="1"/>
</dbReference>
<protein>
    <submittedName>
        <fullName evidence="21">L-type lectin-domain containing receptor kinase 2</fullName>
    </submittedName>
</protein>
<keyword evidence="6 18" id="KW-0812">Transmembrane</keyword>
<dbReference type="PROSITE" id="PS00108">
    <property type="entry name" value="PROTEIN_KINASE_ST"/>
    <property type="match status" value="1"/>
</dbReference>
<dbReference type="GO" id="GO:0004674">
    <property type="term" value="F:protein serine/threonine kinase activity"/>
    <property type="evidence" value="ECO:0007669"/>
    <property type="project" value="UniProtKB-KW"/>
</dbReference>
<dbReference type="FunFam" id="1.10.510.10:FF:000108">
    <property type="entry name" value="L-type lectin-domain containing receptor kinase S.4"/>
    <property type="match status" value="1"/>
</dbReference>
<dbReference type="EMBL" id="KT734731">
    <property type="protein sequence ID" value="AMH40474.1"/>
    <property type="molecule type" value="mRNA"/>
</dbReference>
<comment type="subcellular location">
    <subcellularLocation>
        <location evidence="1">Membrane</location>
        <topology evidence="1">Single-pass type I membrane protein</topology>
    </subcellularLocation>
</comment>
<evidence type="ECO:0000256" key="9">
    <source>
        <dbReference type="ARBA" id="ARBA00022741"/>
    </source>
</evidence>
<gene>
    <name evidence="21" type="primary">LecRLK2</name>
</gene>
<feature type="signal peptide" evidence="19">
    <location>
        <begin position="1"/>
        <end position="30"/>
    </location>
</feature>
<evidence type="ECO:0000256" key="13">
    <source>
        <dbReference type="ARBA" id="ARBA00023136"/>
    </source>
</evidence>
<dbReference type="SUPFAM" id="SSF49899">
    <property type="entry name" value="Concanavalin A-like lectins/glucanases"/>
    <property type="match status" value="1"/>
</dbReference>
<dbReference type="GO" id="GO:0006952">
    <property type="term" value="P:defense response"/>
    <property type="evidence" value="ECO:0007669"/>
    <property type="project" value="UniProtKB-ARBA"/>
</dbReference>
<dbReference type="FunFam" id="3.30.200.20:FF:000168">
    <property type="entry name" value="L-type lectin-domain containing receptor kinase IX.1"/>
    <property type="match status" value="1"/>
</dbReference>
<dbReference type="GO" id="GO:0051707">
    <property type="term" value="P:response to other organism"/>
    <property type="evidence" value="ECO:0007669"/>
    <property type="project" value="UniProtKB-ARBA"/>
</dbReference>
<keyword evidence="21" id="KW-0675">Receptor</keyword>
<evidence type="ECO:0000256" key="1">
    <source>
        <dbReference type="ARBA" id="ARBA00004479"/>
    </source>
</evidence>
<sequence length="755" mass="83814">MGLLLHLVIRGVLVCVGMLLLRHDGHSAHAAQQLPTDPFVDFQTTAGYYWTAEQYCSLTAPVFGEEPSRCLYSQPVRFKEHATGPVFSFSTKFVLNLWLYEPPWQYGYGGSATNAMEGITFAMLPHPNASRGGGGGYLGLLNATSNGDPELHTFAVEFDFVHSPQFSDPDAGFHLGIDVNSMNSTAWAPLEGPSQIDQPWSMQVWIDYDSSTQMLNVSTADVTTLDCPLSDEQRPASPVTLQYNDTILMPFNFLSQKIDLSDVLNEFMYVGFTSPLAPLLYSGITWVYWSFRTSNATGPATPSAPLDPCYASKDPFFHRLSFQVKLALLLVFLLAMAVIYAVAYKYYSRWVERRGWRFHIDVDDLGAADPHKFTYKELALATKNFDPKQALGRGGFGSVYKGFLPGNKEDVAVKRVAPDSNQGEREFMAEVMVIGKIRHRNLVRLQGWCHEKGELLLVYDFMPRGSLDKLLFASPDVPAVEGLMSTSANAEGGDVELGALHKTAVVGFPWERRFKVIVDVATALVYLHTECEERIIHRDVKAANVMLDAKFNARLGDFGLARSYNHSLLTPESTNVAGTFGYLAPELFHIGKQTEQTDVYSFGAFLLEVACGKKPIYHVDGEVVLLVEHVWTMWGNSSILTTADPRLAGMYDAHEMSTVLCLGLLCSHPSPAMRPSMRQVLLILNGDVPLPDVPLSRPRVGDDFPRRSPHDLSWTTNPSSYVTASATFRDEKQMNHSGHESVEDEESLITSTNVM</sequence>
<dbReference type="SMART" id="SM00220">
    <property type="entry name" value="S_TKc"/>
    <property type="match status" value="1"/>
</dbReference>
<evidence type="ECO:0000256" key="16">
    <source>
        <dbReference type="PROSITE-ProRule" id="PRU10141"/>
    </source>
</evidence>
<dbReference type="GO" id="GO:0030246">
    <property type="term" value="F:carbohydrate binding"/>
    <property type="evidence" value="ECO:0007669"/>
    <property type="project" value="UniProtKB-KW"/>
</dbReference>
<evidence type="ECO:0000256" key="15">
    <source>
        <dbReference type="ARBA" id="ARBA00048679"/>
    </source>
</evidence>
<evidence type="ECO:0000259" key="20">
    <source>
        <dbReference type="PROSITE" id="PS50011"/>
    </source>
</evidence>
<dbReference type="GO" id="GO:0005524">
    <property type="term" value="F:ATP binding"/>
    <property type="evidence" value="ECO:0007669"/>
    <property type="project" value="UniProtKB-UniRule"/>
</dbReference>
<evidence type="ECO:0000256" key="19">
    <source>
        <dbReference type="SAM" id="SignalP"/>
    </source>
</evidence>
<feature type="chain" id="PRO_5007179958" evidence="19">
    <location>
        <begin position="31"/>
        <end position="755"/>
    </location>
</feature>
<evidence type="ECO:0000256" key="18">
    <source>
        <dbReference type="SAM" id="Phobius"/>
    </source>
</evidence>
<feature type="compositionally biased region" description="Basic and acidic residues" evidence="17">
    <location>
        <begin position="729"/>
        <end position="741"/>
    </location>
</feature>
<evidence type="ECO:0000256" key="12">
    <source>
        <dbReference type="ARBA" id="ARBA00022989"/>
    </source>
</evidence>
<evidence type="ECO:0000256" key="2">
    <source>
        <dbReference type="ARBA" id="ARBA00008536"/>
    </source>
</evidence>
<evidence type="ECO:0000256" key="8">
    <source>
        <dbReference type="ARBA" id="ARBA00022734"/>
    </source>
</evidence>
<dbReference type="GO" id="GO:0016020">
    <property type="term" value="C:membrane"/>
    <property type="evidence" value="ECO:0007669"/>
    <property type="project" value="UniProtKB-SubCell"/>
</dbReference>
<keyword evidence="11 16" id="KW-0067">ATP-binding</keyword>
<reference evidence="21" key="1">
    <citation type="submission" date="2015-09" db="EMBL/GenBank/DDBJ databases">
        <title>A Lectin Receptor-like Kinase from Antarctic Moss Enhances Tolerance to Cold-stress but Sensitive to Salt and ABA treatment.</title>
        <authorList>
            <person name="Liu S."/>
            <person name="Zhang P."/>
            <person name="Wang J."/>
            <person name="Wang T."/>
        </authorList>
    </citation>
    <scope>NUCLEOTIDE SEQUENCE</scope>
    <source>
        <strain evidence="21">Antarctic moss No.L</strain>
    </source>
</reference>
<feature type="binding site" evidence="16">
    <location>
        <position position="414"/>
    </location>
    <ligand>
        <name>ATP</name>
        <dbReference type="ChEBI" id="CHEBI:30616"/>
    </ligand>
</feature>
<dbReference type="PROSITE" id="PS00107">
    <property type="entry name" value="PROTEIN_KINASE_ATP"/>
    <property type="match status" value="1"/>
</dbReference>
<dbReference type="Pfam" id="PF00139">
    <property type="entry name" value="Lectin_legB"/>
    <property type="match status" value="1"/>
</dbReference>
<dbReference type="SUPFAM" id="SSF56112">
    <property type="entry name" value="Protein kinase-like (PK-like)"/>
    <property type="match status" value="1"/>
</dbReference>
<comment type="similarity">
    <text evidence="2">In the N-terminal section; belongs to the leguminous lectin family.</text>
</comment>
<dbReference type="Pfam" id="PF07714">
    <property type="entry name" value="PK_Tyr_Ser-Thr"/>
    <property type="match status" value="1"/>
</dbReference>
<evidence type="ECO:0000313" key="21">
    <source>
        <dbReference type="EMBL" id="AMH40474.1"/>
    </source>
</evidence>
<comment type="catalytic activity">
    <reaction evidence="14">
        <text>L-threonyl-[protein] + ATP = O-phospho-L-threonyl-[protein] + ADP + H(+)</text>
        <dbReference type="Rhea" id="RHEA:46608"/>
        <dbReference type="Rhea" id="RHEA-COMP:11060"/>
        <dbReference type="Rhea" id="RHEA-COMP:11605"/>
        <dbReference type="ChEBI" id="CHEBI:15378"/>
        <dbReference type="ChEBI" id="CHEBI:30013"/>
        <dbReference type="ChEBI" id="CHEBI:30616"/>
        <dbReference type="ChEBI" id="CHEBI:61977"/>
        <dbReference type="ChEBI" id="CHEBI:456216"/>
        <dbReference type="EC" id="2.7.11.1"/>
    </reaction>
</comment>
<dbReference type="InterPro" id="IPR013320">
    <property type="entry name" value="ConA-like_dom_sf"/>
</dbReference>
<dbReference type="Gene3D" id="2.60.120.200">
    <property type="match status" value="1"/>
</dbReference>
<keyword evidence="4" id="KW-0723">Serine/threonine-protein kinase</keyword>
<name>A0A125SL73_9BRYO</name>
<evidence type="ECO:0000256" key="4">
    <source>
        <dbReference type="ARBA" id="ARBA00022527"/>
    </source>
</evidence>
<comment type="catalytic activity">
    <reaction evidence="15">
        <text>L-seryl-[protein] + ATP = O-phospho-L-seryl-[protein] + ADP + H(+)</text>
        <dbReference type="Rhea" id="RHEA:17989"/>
        <dbReference type="Rhea" id="RHEA-COMP:9863"/>
        <dbReference type="Rhea" id="RHEA-COMP:11604"/>
        <dbReference type="ChEBI" id="CHEBI:15378"/>
        <dbReference type="ChEBI" id="CHEBI:29999"/>
        <dbReference type="ChEBI" id="CHEBI:30616"/>
        <dbReference type="ChEBI" id="CHEBI:83421"/>
        <dbReference type="ChEBI" id="CHEBI:456216"/>
        <dbReference type="EC" id="2.7.11.1"/>
    </reaction>
</comment>
<evidence type="ECO:0000256" key="3">
    <source>
        <dbReference type="ARBA" id="ARBA00010217"/>
    </source>
</evidence>
<proteinExistence type="evidence at transcript level"/>
<feature type="domain" description="Protein kinase" evidence="20">
    <location>
        <begin position="385"/>
        <end position="690"/>
    </location>
</feature>
<keyword evidence="9 16" id="KW-0547">Nucleotide-binding</keyword>
<keyword evidence="13 18" id="KW-0472">Membrane</keyword>
<evidence type="ECO:0000256" key="5">
    <source>
        <dbReference type="ARBA" id="ARBA00022679"/>
    </source>
</evidence>
<dbReference type="InterPro" id="IPR011009">
    <property type="entry name" value="Kinase-like_dom_sf"/>
</dbReference>
<evidence type="ECO:0000256" key="10">
    <source>
        <dbReference type="ARBA" id="ARBA00022777"/>
    </source>
</evidence>
<dbReference type="Gene3D" id="1.10.510.10">
    <property type="entry name" value="Transferase(Phosphotransferase) domain 1"/>
    <property type="match status" value="1"/>
</dbReference>
<organism evidence="21">
    <name type="scientific">Pohlia nutans</name>
    <dbReference type="NCBI Taxonomy" id="140635"/>
    <lineage>
        <taxon>Eukaryota</taxon>
        <taxon>Viridiplantae</taxon>
        <taxon>Streptophyta</taxon>
        <taxon>Embryophyta</taxon>
        <taxon>Bryophyta</taxon>
        <taxon>Bryophytina</taxon>
        <taxon>Bryopsida</taxon>
        <taxon>Bryidae</taxon>
        <taxon>Bryanae</taxon>
        <taxon>Bryales</taxon>
        <taxon>Mniaceae</taxon>
        <taxon>Pohlia</taxon>
    </lineage>
</organism>
<keyword evidence="10 21" id="KW-0418">Kinase</keyword>
<dbReference type="InterPro" id="IPR017441">
    <property type="entry name" value="Protein_kinase_ATP_BS"/>
</dbReference>
<evidence type="ECO:0000256" key="14">
    <source>
        <dbReference type="ARBA" id="ARBA00047899"/>
    </source>
</evidence>
<keyword evidence="8 21" id="KW-0430">Lectin</keyword>